<dbReference type="InterPro" id="IPR001638">
    <property type="entry name" value="Solute-binding_3/MltF_N"/>
</dbReference>
<dbReference type="SMART" id="SM00062">
    <property type="entry name" value="PBPb"/>
    <property type="match status" value="1"/>
</dbReference>
<feature type="chain" id="PRO_5038339657" evidence="6">
    <location>
        <begin position="23"/>
        <end position="293"/>
    </location>
</feature>
<evidence type="ECO:0000256" key="4">
    <source>
        <dbReference type="RuleBase" id="RU003744"/>
    </source>
</evidence>
<feature type="compositionally biased region" description="Polar residues" evidence="5">
    <location>
        <begin position="27"/>
        <end position="36"/>
    </location>
</feature>
<feature type="compositionally biased region" description="Low complexity" evidence="5">
    <location>
        <begin position="45"/>
        <end position="55"/>
    </location>
</feature>
<sequence length="293" mass="30573">MKWNKVLALALSGVLSVGLLSACSGGTTSQPSTAPSAAQEDTDPAAESSASGTEASFTTIEDGKLIMSTNAQFPPYEMVADGEGVEGTGFEGIDIEIALALADKLGLELVIDDMEFDSALLAVQNNAADMMLAGLSYSEERDQVVDFSDPYATGVQVVIVKEGSDVTLDNLGDYMIGTQRGTTGYLYASDTPENGGYGEDHVIGYDNGATAVQELINGTIDAVIIDQQPAEEYVAANADAGLTILPGNWVEEDYCLAVDEGNTALLDALNAALNELIADGTVQSIVDKYITAE</sequence>
<dbReference type="Proteomes" id="UP000824208">
    <property type="component" value="Unassembled WGS sequence"/>
</dbReference>
<gene>
    <name evidence="8" type="ORF">H9714_07495</name>
</gene>
<dbReference type="InterPro" id="IPR018313">
    <property type="entry name" value="SBP_3_CS"/>
</dbReference>
<name>A0A9D2MD31_9FIRM</name>
<evidence type="ECO:0000313" key="9">
    <source>
        <dbReference type="Proteomes" id="UP000824208"/>
    </source>
</evidence>
<proteinExistence type="inferred from homology"/>
<evidence type="ECO:0000256" key="5">
    <source>
        <dbReference type="SAM" id="MobiDB-lite"/>
    </source>
</evidence>
<dbReference type="Gene3D" id="3.40.190.10">
    <property type="entry name" value="Periplasmic binding protein-like II"/>
    <property type="match status" value="2"/>
</dbReference>
<feature type="region of interest" description="Disordered" evidence="5">
    <location>
        <begin position="26"/>
        <end position="55"/>
    </location>
</feature>
<comment type="similarity">
    <text evidence="2 4">Belongs to the bacterial solute-binding protein 3 family.</text>
</comment>
<evidence type="ECO:0000256" key="6">
    <source>
        <dbReference type="SAM" id="SignalP"/>
    </source>
</evidence>
<organism evidence="8 9">
    <name type="scientific">Candidatus Flavonifractor intestinipullorum</name>
    <dbReference type="NCBI Taxonomy" id="2838587"/>
    <lineage>
        <taxon>Bacteria</taxon>
        <taxon>Bacillati</taxon>
        <taxon>Bacillota</taxon>
        <taxon>Clostridia</taxon>
        <taxon>Eubacteriales</taxon>
        <taxon>Oscillospiraceae</taxon>
        <taxon>Flavonifractor</taxon>
    </lineage>
</organism>
<comment type="caution">
    <text evidence="8">The sequence shown here is derived from an EMBL/GenBank/DDBJ whole genome shotgun (WGS) entry which is preliminary data.</text>
</comment>
<dbReference type="GO" id="GO:0030313">
    <property type="term" value="C:cell envelope"/>
    <property type="evidence" value="ECO:0007669"/>
    <property type="project" value="UniProtKB-SubCell"/>
</dbReference>
<evidence type="ECO:0000256" key="3">
    <source>
        <dbReference type="ARBA" id="ARBA00022729"/>
    </source>
</evidence>
<dbReference type="AlphaFoldDB" id="A0A9D2MD31"/>
<evidence type="ECO:0000256" key="1">
    <source>
        <dbReference type="ARBA" id="ARBA00004196"/>
    </source>
</evidence>
<reference evidence="8" key="1">
    <citation type="journal article" date="2021" name="PeerJ">
        <title>Extensive microbial diversity within the chicken gut microbiome revealed by metagenomics and culture.</title>
        <authorList>
            <person name="Gilroy R."/>
            <person name="Ravi A."/>
            <person name="Getino M."/>
            <person name="Pursley I."/>
            <person name="Horton D.L."/>
            <person name="Alikhan N.F."/>
            <person name="Baker D."/>
            <person name="Gharbi K."/>
            <person name="Hall N."/>
            <person name="Watson M."/>
            <person name="Adriaenssens E.M."/>
            <person name="Foster-Nyarko E."/>
            <person name="Jarju S."/>
            <person name="Secka A."/>
            <person name="Antonio M."/>
            <person name="Oren A."/>
            <person name="Chaudhuri R.R."/>
            <person name="La Ragione R."/>
            <person name="Hildebrand F."/>
            <person name="Pallen M.J."/>
        </authorList>
    </citation>
    <scope>NUCLEOTIDE SEQUENCE</scope>
    <source>
        <strain evidence="8">CHK189-11263</strain>
    </source>
</reference>
<reference evidence="8" key="2">
    <citation type="submission" date="2021-04" db="EMBL/GenBank/DDBJ databases">
        <authorList>
            <person name="Gilroy R."/>
        </authorList>
    </citation>
    <scope>NUCLEOTIDE SEQUENCE</scope>
    <source>
        <strain evidence="8">CHK189-11263</strain>
    </source>
</reference>
<comment type="subcellular location">
    <subcellularLocation>
        <location evidence="1">Cell envelope</location>
    </subcellularLocation>
</comment>
<protein>
    <submittedName>
        <fullName evidence="8">ABC transporter substrate-binding protein</fullName>
    </submittedName>
</protein>
<feature type="domain" description="Solute-binding protein family 3/N-terminal" evidence="7">
    <location>
        <begin position="64"/>
        <end position="293"/>
    </location>
</feature>
<dbReference type="PANTHER" id="PTHR35936:SF17">
    <property type="entry name" value="ARGININE-BINDING EXTRACELLULAR PROTEIN ARTP"/>
    <property type="match status" value="1"/>
</dbReference>
<dbReference type="Pfam" id="PF00497">
    <property type="entry name" value="SBP_bac_3"/>
    <property type="match status" value="1"/>
</dbReference>
<evidence type="ECO:0000256" key="2">
    <source>
        <dbReference type="ARBA" id="ARBA00010333"/>
    </source>
</evidence>
<keyword evidence="3 6" id="KW-0732">Signal</keyword>
<dbReference type="PANTHER" id="PTHR35936">
    <property type="entry name" value="MEMBRANE-BOUND LYTIC MUREIN TRANSGLYCOSYLASE F"/>
    <property type="match status" value="1"/>
</dbReference>
<dbReference type="CDD" id="cd13530">
    <property type="entry name" value="PBP2_peptides_like"/>
    <property type="match status" value="1"/>
</dbReference>
<feature type="signal peptide" evidence="6">
    <location>
        <begin position="1"/>
        <end position="22"/>
    </location>
</feature>
<dbReference type="EMBL" id="DWYC01000062">
    <property type="protein sequence ID" value="HJB57378.1"/>
    <property type="molecule type" value="Genomic_DNA"/>
</dbReference>
<accession>A0A9D2MD31</accession>
<evidence type="ECO:0000313" key="8">
    <source>
        <dbReference type="EMBL" id="HJB57378.1"/>
    </source>
</evidence>
<evidence type="ECO:0000259" key="7">
    <source>
        <dbReference type="SMART" id="SM00062"/>
    </source>
</evidence>
<dbReference type="PROSITE" id="PS01039">
    <property type="entry name" value="SBP_BACTERIAL_3"/>
    <property type="match status" value="1"/>
</dbReference>
<dbReference type="PROSITE" id="PS51257">
    <property type="entry name" value="PROKAR_LIPOPROTEIN"/>
    <property type="match status" value="1"/>
</dbReference>
<dbReference type="SUPFAM" id="SSF53850">
    <property type="entry name" value="Periplasmic binding protein-like II"/>
    <property type="match status" value="1"/>
</dbReference>